<feature type="chain" id="PRO_5043272464" evidence="2">
    <location>
        <begin position="26"/>
        <end position="775"/>
    </location>
</feature>
<dbReference type="Proteomes" id="UP001152797">
    <property type="component" value="Unassembled WGS sequence"/>
</dbReference>
<feature type="region of interest" description="Disordered" evidence="1">
    <location>
        <begin position="572"/>
        <end position="592"/>
    </location>
</feature>
<comment type="caution">
    <text evidence="3">The sequence shown here is derived from an EMBL/GenBank/DDBJ whole genome shotgun (WGS) entry which is preliminary data.</text>
</comment>
<evidence type="ECO:0000256" key="1">
    <source>
        <dbReference type="SAM" id="MobiDB-lite"/>
    </source>
</evidence>
<feature type="compositionally biased region" description="Basic residues" evidence="1">
    <location>
        <begin position="766"/>
        <end position="775"/>
    </location>
</feature>
<dbReference type="EMBL" id="CAMXCT030001879">
    <property type="protein sequence ID" value="CAL4781129.1"/>
    <property type="molecule type" value="Genomic_DNA"/>
</dbReference>
<evidence type="ECO:0000313" key="4">
    <source>
        <dbReference type="EMBL" id="CAL4781129.1"/>
    </source>
</evidence>
<accession>A0A9P1G1A7</accession>
<evidence type="ECO:0000256" key="2">
    <source>
        <dbReference type="SAM" id="SignalP"/>
    </source>
</evidence>
<protein>
    <submittedName>
        <fullName evidence="3">Uncharacterized protein</fullName>
    </submittedName>
</protein>
<evidence type="ECO:0000313" key="3">
    <source>
        <dbReference type="EMBL" id="CAI3993817.1"/>
    </source>
</evidence>
<feature type="compositionally biased region" description="Basic and acidic residues" evidence="1">
    <location>
        <begin position="727"/>
        <end position="737"/>
    </location>
</feature>
<sequence length="775" mass="88267">MLRELHCPKDFVFCILLLYWSYAMCEEFEQYEFFAGVGNITKVAKASGYRALRFDLIDNQQPASRKSNFMDLSSASGYALAMLCLLRAKLKDFVAHFGLKCSSLCQMNCGTSMRAPCCSLGFDKYPGVFLSNVLSDRMCALLLLTTCLGGAWTVEQPLGSVLEFYTTFRRVVKSIYDAAGPFAVVKVKWWMIHYSAKTPKRHYGYSNSAVALEFDKGKLTQSDRKPKSERIRTADAYYDKKGVKRYKGNSNLRSTEIYPMPFARAFVDKLERLKQSAQGMPQLPEVVPSAVECLQNWGPDHGHSDVWQYADFASVFNYLRGSRKLKILRHVEKTFANDDLEKELLQQLQDIDEKLDRESDVGKDVADMDTLPATEDELCKAGKPMEKGCDASTELPTTLVVGTPVPETPPQVNGTETPKAASTDAGQSPKAYIPKGMTLRQFNLRRAAKARIHRMIQPKSKRRELLAPDYVAKEWQNGDKNGMADLLVSVNWSKESFFSELLIIIKRKKTYQLVIDEGWYSESELKELGWSQKKINGAKERCLALGESHARRNSYDGELEFWVVTKETGKRTEESSYEEEHKKRQKVDDIPESDLGKDFAHLEARVQRDQLEKDKKAQLPQLSKYQETKDKLQRFLQSMTSKSGKLRALVRDLKKGYSTASISPCVKSLEDQILAVDTQYDLRHEAWGKGEVDKFASDEWYKKAEAAMDKATLVCSKAAAEENKIRNAKKYFDKKDTDEVDETPPPKLPKGERKERKETQKEPKSKKDKKHKSKK</sequence>
<name>A0A9P1G1A7_9DINO</name>
<reference evidence="4 5" key="2">
    <citation type="submission" date="2024-05" db="EMBL/GenBank/DDBJ databases">
        <authorList>
            <person name="Chen Y."/>
            <person name="Shah S."/>
            <person name="Dougan E. K."/>
            <person name="Thang M."/>
            <person name="Chan C."/>
        </authorList>
    </citation>
    <scope>NUCLEOTIDE SEQUENCE [LARGE SCALE GENOMIC DNA]</scope>
</reference>
<feature type="compositionally biased region" description="Basic and acidic residues" evidence="1">
    <location>
        <begin position="749"/>
        <end position="765"/>
    </location>
</feature>
<evidence type="ECO:0000313" key="5">
    <source>
        <dbReference type="Proteomes" id="UP001152797"/>
    </source>
</evidence>
<feature type="region of interest" description="Disordered" evidence="1">
    <location>
        <begin position="400"/>
        <end position="430"/>
    </location>
</feature>
<organism evidence="3">
    <name type="scientific">Cladocopium goreaui</name>
    <dbReference type="NCBI Taxonomy" id="2562237"/>
    <lineage>
        <taxon>Eukaryota</taxon>
        <taxon>Sar</taxon>
        <taxon>Alveolata</taxon>
        <taxon>Dinophyceae</taxon>
        <taxon>Suessiales</taxon>
        <taxon>Symbiodiniaceae</taxon>
        <taxon>Cladocopium</taxon>
    </lineage>
</organism>
<reference evidence="3" key="1">
    <citation type="submission" date="2022-10" db="EMBL/GenBank/DDBJ databases">
        <authorList>
            <person name="Chen Y."/>
            <person name="Dougan E. K."/>
            <person name="Chan C."/>
            <person name="Rhodes N."/>
            <person name="Thang M."/>
        </authorList>
    </citation>
    <scope>NUCLEOTIDE SEQUENCE</scope>
</reference>
<proteinExistence type="predicted"/>
<feature type="signal peptide" evidence="2">
    <location>
        <begin position="1"/>
        <end position="25"/>
    </location>
</feature>
<gene>
    <name evidence="3" type="ORF">C1SCF055_LOCUS20527</name>
</gene>
<keyword evidence="5" id="KW-1185">Reference proteome</keyword>
<dbReference type="EMBL" id="CAMXCT010001879">
    <property type="protein sequence ID" value="CAI3993817.1"/>
    <property type="molecule type" value="Genomic_DNA"/>
</dbReference>
<keyword evidence="2" id="KW-0732">Signal</keyword>
<dbReference type="AlphaFoldDB" id="A0A9P1G1A7"/>
<dbReference type="EMBL" id="CAMXCT020001879">
    <property type="protein sequence ID" value="CAL1147192.1"/>
    <property type="molecule type" value="Genomic_DNA"/>
</dbReference>
<feature type="region of interest" description="Disordered" evidence="1">
    <location>
        <begin position="727"/>
        <end position="775"/>
    </location>
</feature>